<evidence type="ECO:0000313" key="3">
    <source>
        <dbReference type="EMBL" id="EPS70229.1"/>
    </source>
</evidence>
<organism evidence="3 4">
    <name type="scientific">Genlisea aurea</name>
    <dbReference type="NCBI Taxonomy" id="192259"/>
    <lineage>
        <taxon>Eukaryota</taxon>
        <taxon>Viridiplantae</taxon>
        <taxon>Streptophyta</taxon>
        <taxon>Embryophyta</taxon>
        <taxon>Tracheophyta</taxon>
        <taxon>Spermatophyta</taxon>
        <taxon>Magnoliopsida</taxon>
        <taxon>eudicotyledons</taxon>
        <taxon>Gunneridae</taxon>
        <taxon>Pentapetalae</taxon>
        <taxon>asterids</taxon>
        <taxon>lamiids</taxon>
        <taxon>Lamiales</taxon>
        <taxon>Lentibulariaceae</taxon>
        <taxon>Genlisea</taxon>
    </lineage>
</organism>
<feature type="non-terminal residue" evidence="3">
    <location>
        <position position="566"/>
    </location>
</feature>
<dbReference type="Pfam" id="PF01535">
    <property type="entry name" value="PPR"/>
    <property type="match status" value="3"/>
</dbReference>
<evidence type="ECO:0000313" key="4">
    <source>
        <dbReference type="Proteomes" id="UP000015453"/>
    </source>
</evidence>
<evidence type="ECO:0000256" key="1">
    <source>
        <dbReference type="ARBA" id="ARBA00022737"/>
    </source>
</evidence>
<feature type="non-terminal residue" evidence="3">
    <location>
        <position position="1"/>
    </location>
</feature>
<comment type="caution">
    <text evidence="3">The sequence shown here is derived from an EMBL/GenBank/DDBJ whole genome shotgun (WGS) entry which is preliminary data.</text>
</comment>
<feature type="repeat" description="PPR" evidence="2">
    <location>
        <begin position="400"/>
        <end position="434"/>
    </location>
</feature>
<dbReference type="PANTHER" id="PTHR47926:SF528">
    <property type="entry name" value="PENTATRICOPEPTIDE REPEAT-CONTAINING PROTEIN"/>
    <property type="match status" value="1"/>
</dbReference>
<dbReference type="PROSITE" id="PS51375">
    <property type="entry name" value="PPR"/>
    <property type="match status" value="5"/>
</dbReference>
<dbReference type="GO" id="GO:0009451">
    <property type="term" value="P:RNA modification"/>
    <property type="evidence" value="ECO:0007669"/>
    <property type="project" value="InterPro"/>
</dbReference>
<dbReference type="OrthoDB" id="185373at2759"/>
<reference evidence="3 4" key="1">
    <citation type="journal article" date="2013" name="BMC Genomics">
        <title>The miniature genome of a carnivorous plant Genlisea aurea contains a low number of genes and short non-coding sequences.</title>
        <authorList>
            <person name="Leushkin E.V."/>
            <person name="Sutormin R.A."/>
            <person name="Nabieva E.R."/>
            <person name="Penin A.A."/>
            <person name="Kondrashov A.S."/>
            <person name="Logacheva M.D."/>
        </authorList>
    </citation>
    <scope>NUCLEOTIDE SEQUENCE [LARGE SCALE GENOMIC DNA]</scope>
</reference>
<dbReference type="Gene3D" id="1.25.40.10">
    <property type="entry name" value="Tetratricopeptide repeat domain"/>
    <property type="match status" value="5"/>
</dbReference>
<evidence type="ECO:0008006" key="5">
    <source>
        <dbReference type="Google" id="ProtNLM"/>
    </source>
</evidence>
<dbReference type="Pfam" id="PF13041">
    <property type="entry name" value="PPR_2"/>
    <property type="match status" value="3"/>
</dbReference>
<dbReference type="InterPro" id="IPR046848">
    <property type="entry name" value="E_motif"/>
</dbReference>
<feature type="repeat" description="PPR" evidence="2">
    <location>
        <begin position="257"/>
        <end position="291"/>
    </location>
</feature>
<dbReference type="Pfam" id="PF20431">
    <property type="entry name" value="E_motif"/>
    <property type="match status" value="1"/>
</dbReference>
<name>S8CSH2_9LAMI</name>
<dbReference type="Proteomes" id="UP000015453">
    <property type="component" value="Unassembled WGS sequence"/>
</dbReference>
<accession>S8CSH2</accession>
<dbReference type="FunFam" id="1.25.40.10:FF:000090">
    <property type="entry name" value="Pentatricopeptide repeat-containing protein, chloroplastic"/>
    <property type="match status" value="1"/>
</dbReference>
<dbReference type="EMBL" id="AUSU01001770">
    <property type="protein sequence ID" value="EPS70229.1"/>
    <property type="molecule type" value="Genomic_DNA"/>
</dbReference>
<dbReference type="AlphaFoldDB" id="S8CSH2"/>
<dbReference type="PANTHER" id="PTHR47926">
    <property type="entry name" value="PENTATRICOPEPTIDE REPEAT-CONTAINING PROTEIN"/>
    <property type="match status" value="1"/>
</dbReference>
<feature type="repeat" description="PPR" evidence="2">
    <location>
        <begin position="49"/>
        <end position="83"/>
    </location>
</feature>
<protein>
    <recommendedName>
        <fullName evidence="5">Pentatricopeptide repeat-containing protein</fullName>
    </recommendedName>
</protein>
<feature type="repeat" description="PPR" evidence="2">
    <location>
        <begin position="330"/>
        <end position="364"/>
    </location>
</feature>
<dbReference type="InterPro" id="IPR002885">
    <property type="entry name" value="PPR_rpt"/>
</dbReference>
<dbReference type="FunFam" id="1.25.40.10:FF:000073">
    <property type="entry name" value="Pentatricopeptide repeat-containing protein chloroplastic"/>
    <property type="match status" value="1"/>
</dbReference>
<keyword evidence="1" id="KW-0677">Repeat</keyword>
<proteinExistence type="predicted"/>
<dbReference type="InterPro" id="IPR046960">
    <property type="entry name" value="PPR_At4g14850-like_plant"/>
</dbReference>
<dbReference type="FunFam" id="1.25.40.10:FF:000682">
    <property type="entry name" value="Pentatricopeptide repeat-containing protein At3g16610"/>
    <property type="match status" value="1"/>
</dbReference>
<dbReference type="GO" id="GO:0003729">
    <property type="term" value="F:mRNA binding"/>
    <property type="evidence" value="ECO:0007669"/>
    <property type="project" value="UniProtKB-ARBA"/>
</dbReference>
<gene>
    <name evidence="3" type="ORF">M569_04530</name>
</gene>
<dbReference type="NCBIfam" id="TIGR00756">
    <property type="entry name" value="PPR"/>
    <property type="match status" value="4"/>
</dbReference>
<keyword evidence="4" id="KW-1185">Reference proteome</keyword>
<sequence>LKTLHAQIILRGFSGDSISVSKLISLCALSPFGEIEYADYVFDRIPHRNRHMYNTLIRASVNRETPSKALLLYRKMFFSGIFPNEFTFPFVLKACAFLKDYRLGVSVHLHALKLGFSRCHVCVQNGLINFYAACGEIDSSRRVFVLMDFRTLVSWNSMIGCFAKMGKFREAFSLFRNMIDEEEEGIEPDGRTFVSLLSASSRIPIAGVELGKYLHWYVLVHGVPIDVPLQNALLDMYSKCGHLRTAEAVFATAVDRDVISWNSMIGCYARNGYLEESLKLLDGMLSRRSVVVPDEATAITLLSACARLGDAVAGEEFRRCLFESGAFRPSVAAYNAAIDMYAKCGFPERAMDVFAAMPERDVVSWNTAVNAVAAHGSGSAAVDLFRRMEEEEETATTKPDAVTFNGLLSACCRSGLTETGRLLFRKMRDAYGIPYGIEHYSCMVDILGRGGFFEEALKLIGEMAMKPDAAVWGALLGGCRIHRNVPVTKVILKQLLEIEPASGGGVYVLIHNIFCESERWVDMQRTRRLIENLQVWKNAAVSSVQKPISHTFPEHPTTLNIISHLD</sequence>
<dbReference type="InterPro" id="IPR011990">
    <property type="entry name" value="TPR-like_helical_dom_sf"/>
</dbReference>
<feature type="repeat" description="PPR" evidence="2">
    <location>
        <begin position="151"/>
        <end position="181"/>
    </location>
</feature>
<evidence type="ECO:0000256" key="2">
    <source>
        <dbReference type="PROSITE-ProRule" id="PRU00708"/>
    </source>
</evidence>